<sequence>MYIIASIQTDNDIVNIICSRQDPASQNIKNNLLKIKEWKPLDFKCSDVLNVYEYNNFRLVEIDSMHIYQDGLDIRLAECGFDSHIMIFASKHRSNDGRHILTVHYTGNTKEAKFGGHPMELAVAAPKVMRMVFNNLKILTNNENFEVSIESTHHGPSDLNIPSLFVEIGSSQTEWVNSTAGRIVADAILISCRFPDNEDIPIAVGFGGNHYATRQNKLIEETTIAFGHIFPSYKLDELNDQIIKQAFECSNADFAYFDRKSMSAKQRERLYRIIEELGYEILRETDIREMDRIPWQIYKQFKKKVNEITPSGRIRITNHIKDEIKNYHHTRKYLTINLAAISHELLREAEKFDRNRIEAFLKGKKIVYVEHNDGRLLNIIVGIDKKYADLVMKKLMNECINILKEHYDIRYVKDEGVLYLTGRKFSPDLAKKLGITSGPQFGALTRGETVTIDKKVISPEMVYVITERVILVKNTC</sequence>
<dbReference type="EMBL" id="QYBA01000237">
    <property type="protein sequence ID" value="TKY91219.1"/>
    <property type="molecule type" value="Genomic_DNA"/>
</dbReference>
<protein>
    <submittedName>
        <fullName evidence="1">Uncharacterized protein</fullName>
    </submittedName>
</protein>
<dbReference type="Proteomes" id="UP000315423">
    <property type="component" value="Unassembled WGS sequence"/>
</dbReference>
<reference evidence="1" key="1">
    <citation type="submission" date="2018-09" db="EMBL/GenBank/DDBJ databases">
        <title>A genomic encyclopedia of anaerobic methanotrophic archaea.</title>
        <authorList>
            <person name="Skennerton C.T."/>
            <person name="Chadwick G.L."/>
            <person name="Laso-Perez R."/>
            <person name="Leu A.O."/>
            <person name="Speth D.R."/>
            <person name="Yu H."/>
            <person name="Morgan-Lang C."/>
            <person name="Hatzenpichler R."/>
            <person name="Goudeau D."/>
            <person name="Malmstrom R."/>
            <person name="Woyke T."/>
            <person name="Hallam S."/>
            <person name="Tyson G.W."/>
            <person name="Wegener G."/>
            <person name="Boetius A."/>
            <person name="Orphan V.J."/>
        </authorList>
    </citation>
    <scope>NUCLEOTIDE SEQUENCE</scope>
    <source>
        <strain evidence="1">CONS3730D10UFb2</strain>
    </source>
</reference>
<gene>
    <name evidence="1" type="ORF">C5S46_07000</name>
</gene>
<organism evidence="1 2">
    <name type="scientific">Candidatus Methanomarinus sp</name>
    <dbReference type="NCBI Taxonomy" id="3386244"/>
    <lineage>
        <taxon>Archaea</taxon>
        <taxon>Methanobacteriati</taxon>
        <taxon>Methanobacteriota</taxon>
        <taxon>Stenosarchaea group</taxon>
        <taxon>Methanomicrobia</taxon>
        <taxon>Methanosarcinales</taxon>
        <taxon>ANME-2 cluster</taxon>
        <taxon>Candidatus Methanocomedenaceae</taxon>
        <taxon>Candidatus Methanomarinus</taxon>
    </lineage>
</organism>
<evidence type="ECO:0000313" key="1">
    <source>
        <dbReference type="EMBL" id="TKY91219.1"/>
    </source>
</evidence>
<accession>A0AC61S978</accession>
<evidence type="ECO:0000313" key="2">
    <source>
        <dbReference type="Proteomes" id="UP000315423"/>
    </source>
</evidence>
<comment type="caution">
    <text evidence="1">The sequence shown here is derived from an EMBL/GenBank/DDBJ whole genome shotgun (WGS) entry which is preliminary data.</text>
</comment>
<name>A0AC61S978_9EURY</name>
<proteinExistence type="predicted"/>